<organism evidence="7 8">
    <name type="scientific">Paramicrobacterium humi</name>
    <dbReference type="NCBI Taxonomy" id="640635"/>
    <lineage>
        <taxon>Bacteria</taxon>
        <taxon>Bacillati</taxon>
        <taxon>Actinomycetota</taxon>
        <taxon>Actinomycetes</taxon>
        <taxon>Micrococcales</taxon>
        <taxon>Microbacteriaceae</taxon>
        <taxon>Paramicrobacterium</taxon>
    </lineage>
</organism>
<evidence type="ECO:0000256" key="3">
    <source>
        <dbReference type="ARBA" id="ARBA00022490"/>
    </source>
</evidence>
<comment type="subcellular location">
    <subcellularLocation>
        <location evidence="6">Cytoplasm</location>
    </subcellularLocation>
</comment>
<dbReference type="EC" id="5.4.99.62" evidence="2 6"/>
<evidence type="ECO:0000256" key="1">
    <source>
        <dbReference type="ARBA" id="ARBA00000223"/>
    </source>
</evidence>
<comment type="similarity">
    <text evidence="6">Belongs to the RbsD / FucU family. RbsD subfamily.</text>
</comment>
<dbReference type="GO" id="GO:0062193">
    <property type="term" value="F:D-ribose pyranase activity"/>
    <property type="evidence" value="ECO:0007669"/>
    <property type="project" value="UniProtKB-EC"/>
</dbReference>
<comment type="pathway">
    <text evidence="6">Carbohydrate metabolism; D-ribose degradation; D-ribose 5-phosphate from beta-D-ribopyranose: step 1/2.</text>
</comment>
<feature type="active site" description="Proton donor" evidence="6">
    <location>
        <position position="21"/>
    </location>
</feature>
<proteinExistence type="inferred from homology"/>
<reference evidence="7 8" key="1">
    <citation type="submission" date="2016-10" db="EMBL/GenBank/DDBJ databases">
        <authorList>
            <person name="de Groot N.N."/>
        </authorList>
    </citation>
    <scope>NUCLEOTIDE SEQUENCE [LARGE SCALE GENOMIC DNA]</scope>
    <source>
        <strain evidence="7 8">DSM 21799</strain>
    </source>
</reference>
<evidence type="ECO:0000313" key="7">
    <source>
        <dbReference type="EMBL" id="SEB76074.1"/>
    </source>
</evidence>
<dbReference type="PANTHER" id="PTHR37831">
    <property type="entry name" value="D-RIBOSE PYRANASE"/>
    <property type="match status" value="1"/>
</dbReference>
<dbReference type="RefSeq" id="WP_091182592.1">
    <property type="nucleotide sequence ID" value="NZ_FNRY01000001.1"/>
</dbReference>
<comment type="catalytic activity">
    <reaction evidence="1 6">
        <text>beta-D-ribopyranose = beta-D-ribofuranose</text>
        <dbReference type="Rhea" id="RHEA:25432"/>
        <dbReference type="ChEBI" id="CHEBI:27476"/>
        <dbReference type="ChEBI" id="CHEBI:47002"/>
        <dbReference type="EC" id="5.4.99.62"/>
    </reaction>
</comment>
<keyword evidence="8" id="KW-1185">Reference proteome</keyword>
<dbReference type="GO" id="GO:0048029">
    <property type="term" value="F:monosaccharide binding"/>
    <property type="evidence" value="ECO:0007669"/>
    <property type="project" value="InterPro"/>
</dbReference>
<dbReference type="Pfam" id="PF05025">
    <property type="entry name" value="RbsD_FucU"/>
    <property type="match status" value="1"/>
</dbReference>
<keyword evidence="4 6" id="KW-0413">Isomerase</keyword>
<feature type="binding site" evidence="6">
    <location>
        <position position="101"/>
    </location>
    <ligand>
        <name>substrate</name>
    </ligand>
</feature>
<dbReference type="EMBL" id="FNRY01000001">
    <property type="protein sequence ID" value="SEB76074.1"/>
    <property type="molecule type" value="Genomic_DNA"/>
</dbReference>
<dbReference type="InterPro" id="IPR023064">
    <property type="entry name" value="D-ribose_pyranase"/>
</dbReference>
<gene>
    <name evidence="6" type="primary">rbsD</name>
    <name evidence="7" type="ORF">SAMN04489806_1707</name>
</gene>
<comment type="subunit">
    <text evidence="6">Homodecamer.</text>
</comment>
<evidence type="ECO:0000256" key="2">
    <source>
        <dbReference type="ARBA" id="ARBA00012862"/>
    </source>
</evidence>
<evidence type="ECO:0000256" key="6">
    <source>
        <dbReference type="HAMAP-Rule" id="MF_01661"/>
    </source>
</evidence>
<dbReference type="AlphaFoldDB" id="A0A1H4M009"/>
<protein>
    <recommendedName>
        <fullName evidence="2 6">D-ribose pyranase</fullName>
        <ecNumber evidence="2 6">5.4.99.62</ecNumber>
    </recommendedName>
</protein>
<dbReference type="PANTHER" id="PTHR37831:SF1">
    <property type="entry name" value="D-RIBOSE PYRANASE"/>
    <property type="match status" value="1"/>
</dbReference>
<dbReference type="GO" id="GO:0019303">
    <property type="term" value="P:D-ribose catabolic process"/>
    <property type="evidence" value="ECO:0007669"/>
    <property type="project" value="UniProtKB-UniRule"/>
</dbReference>
<feature type="binding site" evidence="6">
    <location>
        <begin position="123"/>
        <end position="125"/>
    </location>
    <ligand>
        <name>substrate</name>
    </ligand>
</feature>
<comment type="function">
    <text evidence="6">Catalyzes the interconversion of beta-pyran and beta-furan forms of D-ribose.</text>
</comment>
<keyword evidence="3 6" id="KW-0963">Cytoplasm</keyword>
<dbReference type="Proteomes" id="UP000199183">
    <property type="component" value="Unassembled WGS sequence"/>
</dbReference>
<dbReference type="GO" id="GO:0016872">
    <property type="term" value="F:intramolecular lyase activity"/>
    <property type="evidence" value="ECO:0007669"/>
    <property type="project" value="UniProtKB-UniRule"/>
</dbReference>
<sequence length="134" mass="14400">MRSTNTTINPQLSRVISETGHTDLVVVTDAGLPIPPGSERVDLAYRPGAPAWLDVLDTVLAELVVEGATVSAEIAEASPQLLEALHERLDPLGVEIAMVAHVEFKKLTHEARAFVRSGEYTPYANVILQAGVAY</sequence>
<dbReference type="NCBIfam" id="NF008761">
    <property type="entry name" value="PRK11797.1"/>
    <property type="match status" value="1"/>
</dbReference>
<evidence type="ECO:0000256" key="4">
    <source>
        <dbReference type="ARBA" id="ARBA00023235"/>
    </source>
</evidence>
<dbReference type="InterPro" id="IPR007721">
    <property type="entry name" value="RbsD_FucU"/>
</dbReference>
<dbReference type="Gene3D" id="3.40.1650.10">
    <property type="entry name" value="RbsD-like domain"/>
    <property type="match status" value="1"/>
</dbReference>
<accession>A0A1H4M009</accession>
<dbReference type="InterPro" id="IPR023750">
    <property type="entry name" value="RbsD-like_sf"/>
</dbReference>
<dbReference type="OrthoDB" id="9805009at2"/>
<dbReference type="UniPathway" id="UPA00916">
    <property type="reaction ID" value="UER00888"/>
</dbReference>
<evidence type="ECO:0000313" key="8">
    <source>
        <dbReference type="Proteomes" id="UP000199183"/>
    </source>
</evidence>
<evidence type="ECO:0000256" key="5">
    <source>
        <dbReference type="ARBA" id="ARBA00023277"/>
    </source>
</evidence>
<dbReference type="SUPFAM" id="SSF102546">
    <property type="entry name" value="RbsD-like"/>
    <property type="match status" value="1"/>
</dbReference>
<keyword evidence="5 6" id="KW-0119">Carbohydrate metabolism</keyword>
<dbReference type="HAMAP" id="MF_01661">
    <property type="entry name" value="D_rib_pyranase"/>
    <property type="match status" value="1"/>
</dbReference>
<dbReference type="GO" id="GO:0005829">
    <property type="term" value="C:cytosol"/>
    <property type="evidence" value="ECO:0007669"/>
    <property type="project" value="TreeGrafter"/>
</dbReference>
<feature type="binding site" evidence="6">
    <location>
        <position position="29"/>
    </location>
    <ligand>
        <name>substrate</name>
    </ligand>
</feature>
<dbReference type="STRING" id="640635.SAMN04489806_1707"/>
<name>A0A1H4M009_9MICO</name>